<evidence type="ECO:0000313" key="4">
    <source>
        <dbReference type="Proteomes" id="UP000269375"/>
    </source>
</evidence>
<dbReference type="OrthoDB" id="1273588at2"/>
<reference evidence="2 4" key="1">
    <citation type="submission" date="2018-11" db="EMBL/GenBank/DDBJ databases">
        <title>Proposal to divide the Flavobacteriaceae and reorganize its genera based on Amino Acid Identity values calculated from whole genome sequences.</title>
        <authorList>
            <person name="Nicholson A.C."/>
            <person name="Gulvik C.A."/>
            <person name="Whitney A.M."/>
            <person name="Humrighouse B.W."/>
            <person name="Bell M."/>
            <person name="Holmes B."/>
            <person name="Steigerwalt A."/>
            <person name="Villarma A."/>
            <person name="Sheth M."/>
            <person name="Batra D."/>
            <person name="Pryor J."/>
            <person name="Bernardet J.-F."/>
            <person name="Hugo C."/>
            <person name="Kampfer P."/>
            <person name="Newman J."/>
            <person name="Mcquiston J.R."/>
        </authorList>
    </citation>
    <scope>NUCLEOTIDE SEQUENCE [LARGE SCALE GENOMIC DNA]</scope>
    <source>
        <strain evidence="2 4">DSM 15235</strain>
    </source>
</reference>
<dbReference type="EMBL" id="RJTX01000004">
    <property type="protein sequence ID" value="ROH96080.1"/>
    <property type="molecule type" value="Genomic_DNA"/>
</dbReference>
<dbReference type="Proteomes" id="UP000295709">
    <property type="component" value="Unassembled WGS sequence"/>
</dbReference>
<evidence type="ECO:0000256" key="1">
    <source>
        <dbReference type="SAM" id="Phobius"/>
    </source>
</evidence>
<evidence type="ECO:0000313" key="5">
    <source>
        <dbReference type="Proteomes" id="UP000295709"/>
    </source>
</evidence>
<protein>
    <submittedName>
        <fullName evidence="2">Uncharacterized protein</fullName>
    </submittedName>
</protein>
<dbReference type="EMBL" id="SOQW01000003">
    <property type="protein sequence ID" value="TDX91512.1"/>
    <property type="molecule type" value="Genomic_DNA"/>
</dbReference>
<dbReference type="RefSeq" id="WP_123264091.1">
    <property type="nucleotide sequence ID" value="NZ_RJTX01000004.1"/>
</dbReference>
<dbReference type="Proteomes" id="UP000269375">
    <property type="component" value="Unassembled WGS sequence"/>
</dbReference>
<comment type="caution">
    <text evidence="2">The sequence shown here is derived from an EMBL/GenBank/DDBJ whole genome shotgun (WGS) entry which is preliminary data.</text>
</comment>
<sequence>MKEFDIEKLERKNIYKVPDNLFENIQGKVMSEVKTEKKAPIIKMNWVYAVAAAIVLIFGITFVVNAGNDSTENTINSANTYASNDSQAKTESELAYETLKADLTSVENNNQKVENQESKSTAYMQETPTEKVTKTVKPVSKQEETQMNEYLDSFTNSEISELASNSTQDVYLDLYN</sequence>
<keyword evidence="1" id="KW-0812">Transmembrane</keyword>
<accession>A0A3N0VUB0</accession>
<dbReference type="AlphaFoldDB" id="A0A3N0VUB0"/>
<reference evidence="3 5" key="2">
    <citation type="submission" date="2019-03" db="EMBL/GenBank/DDBJ databases">
        <title>Genomic Encyclopedia of Archaeal and Bacterial Type Strains, Phase II (KMG-II): from individual species to whole genera.</title>
        <authorList>
            <person name="Goeker M."/>
        </authorList>
    </citation>
    <scope>NUCLEOTIDE SEQUENCE [LARGE SCALE GENOMIC DNA]</scope>
    <source>
        <strain evidence="3 5">DSM 15235</strain>
    </source>
</reference>
<name>A0A3N0VUB0_9FLAO</name>
<proteinExistence type="predicted"/>
<evidence type="ECO:0000313" key="2">
    <source>
        <dbReference type="EMBL" id="ROH96080.1"/>
    </source>
</evidence>
<organism evidence="2 4">
    <name type="scientific">Chryseobacterium daecheongense</name>
    <dbReference type="NCBI Taxonomy" id="192389"/>
    <lineage>
        <taxon>Bacteria</taxon>
        <taxon>Pseudomonadati</taxon>
        <taxon>Bacteroidota</taxon>
        <taxon>Flavobacteriia</taxon>
        <taxon>Flavobacteriales</taxon>
        <taxon>Weeksellaceae</taxon>
        <taxon>Chryseobacterium group</taxon>
        <taxon>Chryseobacterium</taxon>
    </lineage>
</organism>
<keyword evidence="1" id="KW-0472">Membrane</keyword>
<evidence type="ECO:0000313" key="3">
    <source>
        <dbReference type="EMBL" id="TDX91512.1"/>
    </source>
</evidence>
<keyword evidence="1" id="KW-1133">Transmembrane helix</keyword>
<keyword evidence="5" id="KW-1185">Reference proteome</keyword>
<gene>
    <name evidence="3" type="ORF">BCF50_2647</name>
    <name evidence="2" type="ORF">EGI05_16350</name>
</gene>
<feature type="transmembrane region" description="Helical" evidence="1">
    <location>
        <begin position="46"/>
        <end position="67"/>
    </location>
</feature>